<accession>A0ABW9DT47</accession>
<organism evidence="2 3">
    <name type="scientific">Paraburkholderia metrosideri</name>
    <dbReference type="NCBI Taxonomy" id="580937"/>
    <lineage>
        <taxon>Bacteria</taxon>
        <taxon>Pseudomonadati</taxon>
        <taxon>Pseudomonadota</taxon>
        <taxon>Betaproteobacteria</taxon>
        <taxon>Burkholderiales</taxon>
        <taxon>Burkholderiaceae</taxon>
        <taxon>Paraburkholderia</taxon>
    </lineage>
</organism>
<evidence type="ECO:0000313" key="3">
    <source>
        <dbReference type="Proteomes" id="UP001629432"/>
    </source>
</evidence>
<sequence length="167" mass="18141">MKSGFAALIMVASSIGWAASPSEDLVKSCLLARSVASSITLRNINADEVLQEDDYADGFNASYIVKYRGSDIGYAEGKSDQALIYSGKLYRLSKSTPIGNNNEIKPAAFNPTLAQWSLAKEGKYQYLCVGFNFDGLGQSGSFQNVHGGYLLNLKNKDLYFAVRDVGQ</sequence>
<feature type="signal peptide" evidence="1">
    <location>
        <begin position="1"/>
        <end position="18"/>
    </location>
</feature>
<evidence type="ECO:0000313" key="2">
    <source>
        <dbReference type="EMBL" id="MFM0638144.1"/>
    </source>
</evidence>
<dbReference type="RefSeq" id="WP_408234217.1">
    <property type="nucleotide sequence ID" value="NZ_JAQQCF010000012.1"/>
</dbReference>
<proteinExistence type="predicted"/>
<keyword evidence="1" id="KW-0732">Signal</keyword>
<comment type="caution">
    <text evidence="2">The sequence shown here is derived from an EMBL/GenBank/DDBJ whole genome shotgun (WGS) entry which is preliminary data.</text>
</comment>
<reference evidence="2 3" key="1">
    <citation type="journal article" date="2024" name="Chem. Sci.">
        <title>Discovery of megapolipeptins by genome mining of a Burkholderiales bacteria collection.</title>
        <authorList>
            <person name="Paulo B.S."/>
            <person name="Recchia M.J.J."/>
            <person name="Lee S."/>
            <person name="Fergusson C.H."/>
            <person name="Romanowski S.B."/>
            <person name="Hernandez A."/>
            <person name="Krull N."/>
            <person name="Liu D.Y."/>
            <person name="Cavanagh H."/>
            <person name="Bos A."/>
            <person name="Gray C.A."/>
            <person name="Murphy B.T."/>
            <person name="Linington R.G."/>
            <person name="Eustaquio A.S."/>
        </authorList>
    </citation>
    <scope>NUCLEOTIDE SEQUENCE [LARGE SCALE GENOMIC DNA]</scope>
    <source>
        <strain evidence="2 3">RL17-338-BIC-A</strain>
    </source>
</reference>
<evidence type="ECO:0000256" key="1">
    <source>
        <dbReference type="SAM" id="SignalP"/>
    </source>
</evidence>
<dbReference type="EMBL" id="JAQQCF010000012">
    <property type="protein sequence ID" value="MFM0638144.1"/>
    <property type="molecule type" value="Genomic_DNA"/>
</dbReference>
<feature type="chain" id="PRO_5045145422" evidence="1">
    <location>
        <begin position="19"/>
        <end position="167"/>
    </location>
</feature>
<protein>
    <submittedName>
        <fullName evidence="2">Uncharacterized protein</fullName>
    </submittedName>
</protein>
<dbReference type="Proteomes" id="UP001629432">
    <property type="component" value="Unassembled WGS sequence"/>
</dbReference>
<keyword evidence="3" id="KW-1185">Reference proteome</keyword>
<name>A0ABW9DT47_9BURK</name>
<gene>
    <name evidence="2" type="ORF">PQQ63_15700</name>
</gene>